<feature type="transmembrane region" description="Helical" evidence="12">
    <location>
        <begin position="453"/>
        <end position="474"/>
    </location>
</feature>
<comment type="caution">
    <text evidence="13">The sequence shown here is derived from an EMBL/GenBank/DDBJ whole genome shotgun (WGS) entry which is preliminary data.</text>
</comment>
<feature type="transmembrane region" description="Helical" evidence="12">
    <location>
        <begin position="396"/>
        <end position="415"/>
    </location>
</feature>
<evidence type="ECO:0000256" key="2">
    <source>
        <dbReference type="ARBA" id="ARBA00009137"/>
    </source>
</evidence>
<feature type="transmembrane region" description="Helical" evidence="12">
    <location>
        <begin position="331"/>
        <end position="349"/>
    </location>
</feature>
<evidence type="ECO:0000256" key="7">
    <source>
        <dbReference type="ARBA" id="ARBA00022692"/>
    </source>
</evidence>
<keyword evidence="10" id="KW-0406">Ion transport</keyword>
<dbReference type="InterPro" id="IPR004772">
    <property type="entry name" value="TrkH"/>
</dbReference>
<dbReference type="AlphaFoldDB" id="X1ASR9"/>
<evidence type="ECO:0000256" key="9">
    <source>
        <dbReference type="ARBA" id="ARBA00022989"/>
    </source>
</evidence>
<comment type="subcellular location">
    <subcellularLocation>
        <location evidence="1">Cell inner membrane</location>
        <topology evidence="1">Multi-pass membrane protein</topology>
    </subcellularLocation>
</comment>
<sequence>MKYKIVLNTLGSLLFFLGLSMLFPLLYAFYYQETVINAFILSMAITSLSGLLLWKYFSSKEPIGHKEGFAIATLGWIFAAGFGALPFLFAGTFPSFIDAYFESMSGFTTTGATVLVPIEGNPYAILFWRDFIQWLGGMGIIVLVVAILPALGAGGMQLFKSEVPGPEPDRLKPRIKETAKLLWAVYILFSVFQVACLYFTGMTLFDALTHMFGTMPTGGFTPRNLSVGAYDNPIFENIIILFMFIAGANFTLHYKALHGNPKSLIKDREFLFYCGVILFSILAIATELRFYIYNSIFTALRYASFQVVSIATTTGFVTADYDTWPAFSKSVLLILMFIGGCAGSTGGAIKNIRVLLLLKQAYREFRKLIHPQAVTPIRLGDKVVSEDVMRNITGFFFLYIFIFVISSFIMTILGLDIVSAMASVAATLGNVGPGLGLVGPVQTYAVIPPLGKIVLTLCMLLGRLEIYTVLILVVPEFWKK</sequence>
<keyword evidence="9 12" id="KW-1133">Transmembrane helix</keyword>
<dbReference type="GO" id="GO:0005886">
    <property type="term" value="C:plasma membrane"/>
    <property type="evidence" value="ECO:0007669"/>
    <property type="project" value="UniProtKB-SubCell"/>
</dbReference>
<evidence type="ECO:0008006" key="14">
    <source>
        <dbReference type="Google" id="ProtNLM"/>
    </source>
</evidence>
<keyword evidence="5" id="KW-0997">Cell inner membrane</keyword>
<evidence type="ECO:0000256" key="6">
    <source>
        <dbReference type="ARBA" id="ARBA00022538"/>
    </source>
</evidence>
<feature type="transmembrane region" description="Helical" evidence="12">
    <location>
        <begin position="12"/>
        <end position="30"/>
    </location>
</feature>
<keyword evidence="3" id="KW-0813">Transport</keyword>
<keyword evidence="11 12" id="KW-0472">Membrane</keyword>
<comment type="similarity">
    <text evidence="2">Belongs to the TrkH potassium transport family.</text>
</comment>
<dbReference type="PANTHER" id="PTHR32024">
    <property type="entry name" value="TRK SYSTEM POTASSIUM UPTAKE PROTEIN TRKG-RELATED"/>
    <property type="match status" value="1"/>
</dbReference>
<protein>
    <recommendedName>
        <fullName evidence="14">Potassium transporter</fullName>
    </recommendedName>
</protein>
<evidence type="ECO:0000256" key="1">
    <source>
        <dbReference type="ARBA" id="ARBA00004429"/>
    </source>
</evidence>
<name>X1ASR9_9ZZZZ</name>
<reference evidence="13" key="1">
    <citation type="journal article" date="2014" name="Front. Microbiol.">
        <title>High frequency of phylogenetically diverse reductive dehalogenase-homologous genes in deep subseafloor sedimentary metagenomes.</title>
        <authorList>
            <person name="Kawai M."/>
            <person name="Futagami T."/>
            <person name="Toyoda A."/>
            <person name="Takaki Y."/>
            <person name="Nishi S."/>
            <person name="Hori S."/>
            <person name="Arai W."/>
            <person name="Tsubouchi T."/>
            <person name="Morono Y."/>
            <person name="Uchiyama I."/>
            <person name="Ito T."/>
            <person name="Fujiyama A."/>
            <person name="Inagaki F."/>
            <person name="Takami H."/>
        </authorList>
    </citation>
    <scope>NUCLEOTIDE SEQUENCE</scope>
    <source>
        <strain evidence="13">Expedition CK06-06</strain>
    </source>
</reference>
<dbReference type="PANTHER" id="PTHR32024:SF2">
    <property type="entry name" value="TRK SYSTEM POTASSIUM UPTAKE PROTEIN TRKG-RELATED"/>
    <property type="match status" value="1"/>
</dbReference>
<keyword evidence="7 12" id="KW-0812">Transmembrane</keyword>
<dbReference type="InterPro" id="IPR003445">
    <property type="entry name" value="Cat_transpt"/>
</dbReference>
<feature type="transmembrane region" description="Helical" evidence="12">
    <location>
        <begin position="131"/>
        <end position="151"/>
    </location>
</feature>
<keyword evidence="4" id="KW-1003">Cell membrane</keyword>
<feature type="transmembrane region" description="Helical" evidence="12">
    <location>
        <begin position="181"/>
        <end position="205"/>
    </location>
</feature>
<feature type="transmembrane region" description="Helical" evidence="12">
    <location>
        <begin position="427"/>
        <end position="447"/>
    </location>
</feature>
<evidence type="ECO:0000256" key="10">
    <source>
        <dbReference type="ARBA" id="ARBA00023065"/>
    </source>
</evidence>
<evidence type="ECO:0000256" key="8">
    <source>
        <dbReference type="ARBA" id="ARBA00022958"/>
    </source>
</evidence>
<dbReference type="Pfam" id="PF02386">
    <property type="entry name" value="TrkH"/>
    <property type="match status" value="1"/>
</dbReference>
<evidence type="ECO:0000256" key="11">
    <source>
        <dbReference type="ARBA" id="ARBA00023136"/>
    </source>
</evidence>
<feature type="transmembrane region" description="Helical" evidence="12">
    <location>
        <begin position="69"/>
        <end position="97"/>
    </location>
</feature>
<organism evidence="13">
    <name type="scientific">marine sediment metagenome</name>
    <dbReference type="NCBI Taxonomy" id="412755"/>
    <lineage>
        <taxon>unclassified sequences</taxon>
        <taxon>metagenomes</taxon>
        <taxon>ecological metagenomes</taxon>
    </lineage>
</organism>
<gene>
    <name evidence="13" type="ORF">S01H4_00428</name>
</gene>
<feature type="transmembrane region" description="Helical" evidence="12">
    <location>
        <begin position="238"/>
        <end position="258"/>
    </location>
</feature>
<dbReference type="PIRSF" id="PIRSF006247">
    <property type="entry name" value="TrkH"/>
    <property type="match status" value="1"/>
</dbReference>
<evidence type="ECO:0000256" key="4">
    <source>
        <dbReference type="ARBA" id="ARBA00022475"/>
    </source>
</evidence>
<feature type="transmembrane region" description="Helical" evidence="12">
    <location>
        <begin position="36"/>
        <end position="57"/>
    </location>
</feature>
<evidence type="ECO:0000313" key="13">
    <source>
        <dbReference type="EMBL" id="GAG62911.1"/>
    </source>
</evidence>
<keyword evidence="6" id="KW-0633">Potassium transport</keyword>
<evidence type="ECO:0000256" key="12">
    <source>
        <dbReference type="SAM" id="Phobius"/>
    </source>
</evidence>
<keyword evidence="8" id="KW-0630">Potassium</keyword>
<feature type="transmembrane region" description="Helical" evidence="12">
    <location>
        <begin position="270"/>
        <end position="293"/>
    </location>
</feature>
<dbReference type="EMBL" id="BART01000058">
    <property type="protein sequence ID" value="GAG62911.1"/>
    <property type="molecule type" value="Genomic_DNA"/>
</dbReference>
<dbReference type="GO" id="GO:0015379">
    <property type="term" value="F:potassium:chloride symporter activity"/>
    <property type="evidence" value="ECO:0007669"/>
    <property type="project" value="InterPro"/>
</dbReference>
<proteinExistence type="inferred from homology"/>
<evidence type="ECO:0000256" key="3">
    <source>
        <dbReference type="ARBA" id="ARBA00022448"/>
    </source>
</evidence>
<evidence type="ECO:0000256" key="5">
    <source>
        <dbReference type="ARBA" id="ARBA00022519"/>
    </source>
</evidence>
<accession>X1ASR9</accession>
<dbReference type="NCBIfam" id="TIGR00933">
    <property type="entry name" value="2a38"/>
    <property type="match status" value="1"/>
</dbReference>